<dbReference type="InterPro" id="IPR000917">
    <property type="entry name" value="Sulfatase_N"/>
</dbReference>
<evidence type="ECO:0000313" key="10">
    <source>
        <dbReference type="Proteomes" id="UP000494163"/>
    </source>
</evidence>
<evidence type="ECO:0000256" key="2">
    <source>
        <dbReference type="ARBA" id="ARBA00008779"/>
    </source>
</evidence>
<evidence type="ECO:0000256" key="4">
    <source>
        <dbReference type="ARBA" id="ARBA00022801"/>
    </source>
</evidence>
<evidence type="ECO:0000256" key="1">
    <source>
        <dbReference type="ARBA" id="ARBA00001913"/>
    </source>
</evidence>
<evidence type="ECO:0000256" key="5">
    <source>
        <dbReference type="ARBA" id="ARBA00022837"/>
    </source>
</evidence>
<keyword evidence="10" id="KW-1185">Reference proteome</keyword>
<comment type="similarity">
    <text evidence="2">Belongs to the sulfatase family.</text>
</comment>
<accession>A0A0M3QVB6</accession>
<dbReference type="SUPFAM" id="SSF53649">
    <property type="entry name" value="Alkaline phosphatase-like"/>
    <property type="match status" value="1"/>
</dbReference>
<dbReference type="AlphaFoldDB" id="A0A0M3QVB6"/>
<dbReference type="Proteomes" id="UP000494163">
    <property type="component" value="Chromosome 2R"/>
</dbReference>
<feature type="chain" id="PRO_5005788008" evidence="7">
    <location>
        <begin position="19"/>
        <end position="535"/>
    </location>
</feature>
<gene>
    <name evidence="9" type="ORF">Dbus_chr2Rg1672</name>
</gene>
<dbReference type="Pfam" id="PF00884">
    <property type="entry name" value="Sulfatase"/>
    <property type="match status" value="1"/>
</dbReference>
<dbReference type="Gene3D" id="3.40.720.10">
    <property type="entry name" value="Alkaline Phosphatase, subunit A"/>
    <property type="match status" value="1"/>
</dbReference>
<evidence type="ECO:0000256" key="3">
    <source>
        <dbReference type="ARBA" id="ARBA00022723"/>
    </source>
</evidence>
<protein>
    <submittedName>
        <fullName evidence="9">CG8646</fullName>
    </submittedName>
</protein>
<dbReference type="STRING" id="30019.A0A0M3QVB6"/>
<dbReference type="InterPro" id="IPR017850">
    <property type="entry name" value="Alkaline_phosphatase_core_sf"/>
</dbReference>
<organism evidence="9 10">
    <name type="scientific">Drosophila busckii</name>
    <name type="common">Fruit fly</name>
    <dbReference type="NCBI Taxonomy" id="30019"/>
    <lineage>
        <taxon>Eukaryota</taxon>
        <taxon>Metazoa</taxon>
        <taxon>Ecdysozoa</taxon>
        <taxon>Arthropoda</taxon>
        <taxon>Hexapoda</taxon>
        <taxon>Insecta</taxon>
        <taxon>Pterygota</taxon>
        <taxon>Neoptera</taxon>
        <taxon>Endopterygota</taxon>
        <taxon>Diptera</taxon>
        <taxon>Brachycera</taxon>
        <taxon>Muscomorpha</taxon>
        <taxon>Ephydroidea</taxon>
        <taxon>Drosophilidae</taxon>
        <taxon>Drosophila</taxon>
    </lineage>
</organism>
<evidence type="ECO:0000313" key="9">
    <source>
        <dbReference type="EMBL" id="ALC42093.1"/>
    </source>
</evidence>
<evidence type="ECO:0000256" key="7">
    <source>
        <dbReference type="SAM" id="SignalP"/>
    </source>
</evidence>
<dbReference type="EMBL" id="CP012524">
    <property type="protein sequence ID" value="ALC42093.1"/>
    <property type="molecule type" value="Genomic_DNA"/>
</dbReference>
<feature type="domain" description="Sulfatase N-terminal" evidence="8">
    <location>
        <begin position="25"/>
        <end position="319"/>
    </location>
</feature>
<dbReference type="PROSITE" id="PS00523">
    <property type="entry name" value="SULFATASE_1"/>
    <property type="match status" value="1"/>
</dbReference>
<dbReference type="SMR" id="A0A0M3QVB6"/>
<keyword evidence="6" id="KW-0325">Glycoprotein</keyword>
<sequence length="535" mass="59516">MLQLQLLLLLSLGNFIVAADNTKRPHIIFILADDLGFNDVGFHGSAQIPTPNIDALAYSGLILNRYYVNPICTPSRSALMTGKYPIHTGNYTSHMAGKWHLGHWKREYTPLYRGFSSHVGCWSGHHDYNDHTAEEHGYWGLDMRNGTQVAYELHGEYSTHVVTRHALNVIATHNATKGPLFLYVAHMAVHSGNPYNPLPVSDDVLAKLQHIPKLKRRKYAAMLTELDASVGSIVEQLRKQQLLQNSIIIFSTDNGGPAEGFNLNFASNYPLRGVKNTLWEGGVRGAALLWSPRLQKLPRIAEQTMHIADWLPTLVEAAGGKAALANLSSAQLDGQSIWQSLVQNEPSPRKSILHNIDDIWGSAALTVGDWKLLQGTHYNGSWDGWYGPEGIRDPQLYYWDELPKCLAGKAMHQLQLLPSRANQQRLRSAATVQCAQQPANPCQPLHAPCLFNIRDDPCERNNLAARYPQVLQSLLTELKLQNSTAVPPANLPDDPRGAPSLWNYTWTNFGDYTPAAGSMINTFLSSVINCFWISP</sequence>
<evidence type="ECO:0000256" key="6">
    <source>
        <dbReference type="ARBA" id="ARBA00023180"/>
    </source>
</evidence>
<dbReference type="OMA" id="DMRNGTE"/>
<comment type="cofactor">
    <cofactor evidence="1">
        <name>Ca(2+)</name>
        <dbReference type="ChEBI" id="CHEBI:29108"/>
    </cofactor>
</comment>
<reference evidence="9 10" key="1">
    <citation type="submission" date="2015-08" db="EMBL/GenBank/DDBJ databases">
        <title>Ancestral chromatin configuration constrains chromatin evolution on differentiating sex chromosomes in Drosophila.</title>
        <authorList>
            <person name="Zhou Q."/>
            <person name="Bachtrog D."/>
        </authorList>
    </citation>
    <scope>NUCLEOTIDE SEQUENCE [LARGE SCALE GENOMIC DNA]</scope>
    <source>
        <tissue evidence="9">Whole larvae</tissue>
    </source>
</reference>
<dbReference type="PANTHER" id="PTHR10342">
    <property type="entry name" value="ARYLSULFATASE"/>
    <property type="match status" value="1"/>
</dbReference>
<keyword evidence="7" id="KW-0732">Signal</keyword>
<keyword evidence="3" id="KW-0479">Metal-binding</keyword>
<proteinExistence type="inferred from homology"/>
<dbReference type="InterPro" id="IPR024607">
    <property type="entry name" value="Sulfatase_CS"/>
</dbReference>
<keyword evidence="5" id="KW-0106">Calcium</keyword>
<keyword evidence="4" id="KW-0378">Hydrolase</keyword>
<feature type="signal peptide" evidence="7">
    <location>
        <begin position="1"/>
        <end position="18"/>
    </location>
</feature>
<name>A0A0M3QVB6_DROBS</name>
<dbReference type="OrthoDB" id="103349at2759"/>
<evidence type="ECO:0000259" key="8">
    <source>
        <dbReference type="Pfam" id="PF00884"/>
    </source>
</evidence>
<dbReference type="GO" id="GO:0046872">
    <property type="term" value="F:metal ion binding"/>
    <property type="evidence" value="ECO:0007669"/>
    <property type="project" value="UniProtKB-KW"/>
</dbReference>
<dbReference type="GO" id="GO:0008484">
    <property type="term" value="F:sulfuric ester hydrolase activity"/>
    <property type="evidence" value="ECO:0007669"/>
    <property type="project" value="InterPro"/>
</dbReference>
<dbReference type="CDD" id="cd16029">
    <property type="entry name" value="4-S"/>
    <property type="match status" value="1"/>
</dbReference>
<dbReference type="PANTHER" id="PTHR10342:SF273">
    <property type="entry name" value="RE14504P"/>
    <property type="match status" value="1"/>
</dbReference>
<dbReference type="InterPro" id="IPR047115">
    <property type="entry name" value="ARSB"/>
</dbReference>